<dbReference type="AlphaFoldDB" id="A0A8T0HXA9"/>
<reference evidence="3" key="1">
    <citation type="submission" date="2020-06" db="EMBL/GenBank/DDBJ databases">
        <title>WGS assembly of Ceratodon purpureus strain R40.</title>
        <authorList>
            <person name="Carey S.B."/>
            <person name="Jenkins J."/>
            <person name="Shu S."/>
            <person name="Lovell J.T."/>
            <person name="Sreedasyam A."/>
            <person name="Maumus F."/>
            <person name="Tiley G.P."/>
            <person name="Fernandez-Pozo N."/>
            <person name="Barry K."/>
            <person name="Chen C."/>
            <person name="Wang M."/>
            <person name="Lipzen A."/>
            <person name="Daum C."/>
            <person name="Saski C.A."/>
            <person name="Payton A.C."/>
            <person name="Mcbreen J.C."/>
            <person name="Conrad R.E."/>
            <person name="Kollar L.M."/>
            <person name="Olsson S."/>
            <person name="Huttunen S."/>
            <person name="Landis J.B."/>
            <person name="Wickett N.J."/>
            <person name="Johnson M.G."/>
            <person name="Rensing S.A."/>
            <person name="Grimwood J."/>
            <person name="Schmutz J."/>
            <person name="Mcdaniel S.F."/>
        </authorList>
    </citation>
    <scope>NUCLEOTIDE SEQUENCE</scope>
    <source>
        <strain evidence="3">R40</strain>
    </source>
</reference>
<dbReference type="EMBL" id="CM026425">
    <property type="protein sequence ID" value="KAG0575417.1"/>
    <property type="molecule type" value="Genomic_DNA"/>
</dbReference>
<dbReference type="Proteomes" id="UP000822688">
    <property type="component" value="Chromosome 5"/>
</dbReference>
<evidence type="ECO:0000313" key="4">
    <source>
        <dbReference type="Proteomes" id="UP000822688"/>
    </source>
</evidence>
<evidence type="ECO:0000256" key="2">
    <source>
        <dbReference type="SAM" id="Phobius"/>
    </source>
</evidence>
<keyword evidence="4" id="KW-1185">Reference proteome</keyword>
<protein>
    <submittedName>
        <fullName evidence="3">Uncharacterized protein</fullName>
    </submittedName>
</protein>
<accession>A0A8T0HXA9</accession>
<evidence type="ECO:0000256" key="1">
    <source>
        <dbReference type="SAM" id="MobiDB-lite"/>
    </source>
</evidence>
<proteinExistence type="predicted"/>
<comment type="caution">
    <text evidence="3">The sequence shown here is derived from an EMBL/GenBank/DDBJ whole genome shotgun (WGS) entry which is preliminary data.</text>
</comment>
<feature type="region of interest" description="Disordered" evidence="1">
    <location>
        <begin position="346"/>
        <end position="383"/>
    </location>
</feature>
<organism evidence="3 4">
    <name type="scientific">Ceratodon purpureus</name>
    <name type="common">Fire moss</name>
    <name type="synonym">Dicranum purpureum</name>
    <dbReference type="NCBI Taxonomy" id="3225"/>
    <lineage>
        <taxon>Eukaryota</taxon>
        <taxon>Viridiplantae</taxon>
        <taxon>Streptophyta</taxon>
        <taxon>Embryophyta</taxon>
        <taxon>Bryophyta</taxon>
        <taxon>Bryophytina</taxon>
        <taxon>Bryopsida</taxon>
        <taxon>Dicranidae</taxon>
        <taxon>Pseudoditrichales</taxon>
        <taxon>Ditrichaceae</taxon>
        <taxon>Ceratodon</taxon>
    </lineage>
</organism>
<keyword evidence="2" id="KW-0472">Membrane</keyword>
<feature type="compositionally biased region" description="Polar residues" evidence="1">
    <location>
        <begin position="365"/>
        <end position="376"/>
    </location>
</feature>
<dbReference type="PANTHER" id="PTHR33868">
    <property type="entry name" value="EXPRESSED PROTEIN"/>
    <property type="match status" value="1"/>
</dbReference>
<gene>
    <name evidence="3" type="ORF">KC19_5G002400</name>
</gene>
<sequence length="554" mass="60946">MAAAEARAVWQRTATNRAVQEDVVKAPKLAHCPSLKKQDSHSYYLGSSWGSMDTKVDLPRQLNPSTHRDYRSDYLGVEDVLGSRFKPGLQALAAERGSTKNGSPGYMGLPSEYSVGNEVDLGWQFVLDPKPKSGYPSETGVLDQKFEEDNIAASLVDEDGEPALVGDNEPIDLSVMAQEILTKTVQEFADQSSISSLDVEEPAKKLDSVNTHGKKEIDYTVTEQSTEFLPISTWSSTNSPSSKVGSSWRTADKEALAVLVAQKTSEKLENCDLPTPRSGFKCKTSLDSWDVLEESSLDVSKSLDRDLLSSVFQDGELSRLENLGLQSNSTYSRPEPNATAIPLATTEPLNISGGPSMPAHRHLSKSYSADNRNTSWSGGGGGTVSFSNKGSSPLVEALCHSQTRAREAEQKVEQATKEYKKLSDLFFREASLSMTYRHWICSLQAENTWLKMCIKNQQGATWLKHSFPSASAVLDHLSKTPWRHFKKENIHRQMLRHFSALWRSRDSISTAKNARDDTSIILGCTIGFAFALGLTLAGAGLVLGWRMGWIILPC</sequence>
<dbReference type="PANTHER" id="PTHR33868:SF2">
    <property type="entry name" value="EXPRESSED PROTEIN"/>
    <property type="match status" value="1"/>
</dbReference>
<evidence type="ECO:0000313" key="3">
    <source>
        <dbReference type="EMBL" id="KAG0575417.1"/>
    </source>
</evidence>
<feature type="transmembrane region" description="Helical" evidence="2">
    <location>
        <begin position="520"/>
        <end position="543"/>
    </location>
</feature>
<keyword evidence="2" id="KW-1133">Transmembrane helix</keyword>
<keyword evidence="2" id="KW-0812">Transmembrane</keyword>
<name>A0A8T0HXA9_CERPU</name>